<dbReference type="PANTHER" id="PTHR30126:SF40">
    <property type="entry name" value="HTH-TYPE TRANSCRIPTIONAL REGULATOR GLTR"/>
    <property type="match status" value="1"/>
</dbReference>
<protein>
    <submittedName>
        <fullName evidence="6">Putative HTH-type transcriptional activator CmpR</fullName>
    </submittedName>
</protein>
<keyword evidence="4" id="KW-0804">Transcription</keyword>
<dbReference type="AlphaFoldDB" id="A0A2U3QJ08"/>
<dbReference type="GO" id="GO:0000976">
    <property type="term" value="F:transcription cis-regulatory region binding"/>
    <property type="evidence" value="ECO:0007669"/>
    <property type="project" value="TreeGrafter"/>
</dbReference>
<dbReference type="InterPro" id="IPR005119">
    <property type="entry name" value="LysR_subst-bd"/>
</dbReference>
<evidence type="ECO:0000256" key="2">
    <source>
        <dbReference type="ARBA" id="ARBA00023015"/>
    </source>
</evidence>
<dbReference type="PROSITE" id="PS50931">
    <property type="entry name" value="HTH_LYSR"/>
    <property type="match status" value="1"/>
</dbReference>
<keyword evidence="2" id="KW-0805">Transcription regulation</keyword>
<dbReference type="OrthoDB" id="119203at2"/>
<dbReference type="PANTHER" id="PTHR30126">
    <property type="entry name" value="HTH-TYPE TRANSCRIPTIONAL REGULATOR"/>
    <property type="match status" value="1"/>
</dbReference>
<dbReference type="InterPro" id="IPR036390">
    <property type="entry name" value="WH_DNA-bd_sf"/>
</dbReference>
<evidence type="ECO:0000313" key="6">
    <source>
        <dbReference type="EMBL" id="SPQ01397.1"/>
    </source>
</evidence>
<accession>A0A2U3QJ08</accession>
<gene>
    <name evidence="6" type="ORF">NBG4_530003</name>
</gene>
<dbReference type="Gene3D" id="3.40.190.290">
    <property type="match status" value="1"/>
</dbReference>
<evidence type="ECO:0000313" key="7">
    <source>
        <dbReference type="Proteomes" id="UP000245125"/>
    </source>
</evidence>
<dbReference type="Pfam" id="PF00126">
    <property type="entry name" value="HTH_1"/>
    <property type="match status" value="1"/>
</dbReference>
<sequence>MNFYQLLYFKKVAETGSLSRAAEELLITQPAISKQIKALEDELGGRLFDRIGKKVFLTRTGEVLLLHSDRILRLIQEAKTAVRDMSEECSGEFLVGTSDHISIHRLPGVLKTYITSFPKVDLKLRCHRSETVLGMVAKNLVDIGVVTLPQISANLISRVIWKDPMSLVFPKGHPLSALKKIRLKDTVPYGMILPEAGTTTRKNIDAAFMKKRLIPNVAMEIAYIETIKGLVKAGLGISVLPDKAVENEVKSGALIKAALEDADFSRDLGVVYLKDKFLSKPAVEFLKFLETKS</sequence>
<dbReference type="InterPro" id="IPR036388">
    <property type="entry name" value="WH-like_DNA-bd_sf"/>
</dbReference>
<dbReference type="CDD" id="cd05466">
    <property type="entry name" value="PBP2_LTTR_substrate"/>
    <property type="match status" value="1"/>
</dbReference>
<dbReference type="SUPFAM" id="SSF46785">
    <property type="entry name" value="Winged helix' DNA-binding domain"/>
    <property type="match status" value="1"/>
</dbReference>
<dbReference type="SUPFAM" id="SSF53850">
    <property type="entry name" value="Periplasmic binding protein-like II"/>
    <property type="match status" value="1"/>
</dbReference>
<feature type="domain" description="HTH lysR-type" evidence="5">
    <location>
        <begin position="1"/>
        <end position="58"/>
    </location>
</feature>
<dbReference type="InterPro" id="IPR000847">
    <property type="entry name" value="LysR_HTH_N"/>
</dbReference>
<keyword evidence="7" id="KW-1185">Reference proteome</keyword>
<dbReference type="Gene3D" id="1.10.10.10">
    <property type="entry name" value="Winged helix-like DNA-binding domain superfamily/Winged helix DNA-binding domain"/>
    <property type="match status" value="1"/>
</dbReference>
<comment type="similarity">
    <text evidence="1">Belongs to the LysR transcriptional regulatory family.</text>
</comment>
<dbReference type="GO" id="GO:0003700">
    <property type="term" value="F:DNA-binding transcription factor activity"/>
    <property type="evidence" value="ECO:0007669"/>
    <property type="project" value="InterPro"/>
</dbReference>
<dbReference type="Proteomes" id="UP000245125">
    <property type="component" value="Unassembled WGS sequence"/>
</dbReference>
<keyword evidence="3" id="KW-0238">DNA-binding</keyword>
<evidence type="ECO:0000259" key="5">
    <source>
        <dbReference type="PROSITE" id="PS50931"/>
    </source>
</evidence>
<reference evidence="7" key="1">
    <citation type="submission" date="2018-03" db="EMBL/GenBank/DDBJ databases">
        <authorList>
            <person name="Zecchin S."/>
        </authorList>
    </citation>
    <scope>NUCLEOTIDE SEQUENCE [LARGE SCALE GENOMIC DNA]</scope>
</reference>
<proteinExistence type="inferred from homology"/>
<evidence type="ECO:0000256" key="1">
    <source>
        <dbReference type="ARBA" id="ARBA00009437"/>
    </source>
</evidence>
<dbReference type="PRINTS" id="PR00039">
    <property type="entry name" value="HTHLYSR"/>
</dbReference>
<dbReference type="EMBL" id="OUUY01000101">
    <property type="protein sequence ID" value="SPQ01397.1"/>
    <property type="molecule type" value="Genomic_DNA"/>
</dbReference>
<evidence type="ECO:0000256" key="3">
    <source>
        <dbReference type="ARBA" id="ARBA00023125"/>
    </source>
</evidence>
<dbReference type="FunFam" id="1.10.10.10:FF:000001">
    <property type="entry name" value="LysR family transcriptional regulator"/>
    <property type="match status" value="1"/>
</dbReference>
<evidence type="ECO:0000256" key="4">
    <source>
        <dbReference type="ARBA" id="ARBA00023163"/>
    </source>
</evidence>
<name>A0A2U3QJ08_9BACT</name>
<organism evidence="6 7">
    <name type="scientific">Candidatus Sulfobium mesophilum</name>
    <dbReference type="NCBI Taxonomy" id="2016548"/>
    <lineage>
        <taxon>Bacteria</taxon>
        <taxon>Pseudomonadati</taxon>
        <taxon>Nitrospirota</taxon>
        <taxon>Nitrospiria</taxon>
        <taxon>Nitrospirales</taxon>
        <taxon>Nitrospiraceae</taxon>
        <taxon>Candidatus Sulfobium</taxon>
    </lineage>
</organism>
<dbReference type="Pfam" id="PF03466">
    <property type="entry name" value="LysR_substrate"/>
    <property type="match status" value="1"/>
</dbReference>